<reference evidence="1 2" key="1">
    <citation type="journal article" date="2022" name="Plant J.">
        <title>Chromosome-level genome of Camellia lanceoleosa provides a valuable resource for understanding genome evolution and self-incompatibility.</title>
        <authorList>
            <person name="Gong W."/>
            <person name="Xiao S."/>
            <person name="Wang L."/>
            <person name="Liao Z."/>
            <person name="Chang Y."/>
            <person name="Mo W."/>
            <person name="Hu G."/>
            <person name="Li W."/>
            <person name="Zhao G."/>
            <person name="Zhu H."/>
            <person name="Hu X."/>
            <person name="Ji K."/>
            <person name="Xiang X."/>
            <person name="Song Q."/>
            <person name="Yuan D."/>
            <person name="Jin S."/>
            <person name="Zhang L."/>
        </authorList>
    </citation>
    <scope>NUCLEOTIDE SEQUENCE [LARGE SCALE GENOMIC DNA]</scope>
    <source>
        <strain evidence="1">SQ_2022a</strain>
    </source>
</reference>
<gene>
    <name evidence="1" type="ORF">LOK49_LG11G00604</name>
</gene>
<name>A0ACC0G3B8_9ERIC</name>
<dbReference type="Proteomes" id="UP001060215">
    <property type="component" value="Chromosome 12"/>
</dbReference>
<comment type="caution">
    <text evidence="1">The sequence shown here is derived from an EMBL/GenBank/DDBJ whole genome shotgun (WGS) entry which is preliminary data.</text>
</comment>
<sequence>MQLQQPKNIGINSKAWKEVTFLATDYGLKLQFCKHPDDGLKLQIWKFWHGESQKPLRSTLLYTISDDEISAKEPNLPTHPLKNSISFSTRAELRKISTLPKAAISFIDTADLNEIFQL</sequence>
<organism evidence="1 2">
    <name type="scientific">Camellia lanceoleosa</name>
    <dbReference type="NCBI Taxonomy" id="1840588"/>
    <lineage>
        <taxon>Eukaryota</taxon>
        <taxon>Viridiplantae</taxon>
        <taxon>Streptophyta</taxon>
        <taxon>Embryophyta</taxon>
        <taxon>Tracheophyta</taxon>
        <taxon>Spermatophyta</taxon>
        <taxon>Magnoliopsida</taxon>
        <taxon>eudicotyledons</taxon>
        <taxon>Gunneridae</taxon>
        <taxon>Pentapetalae</taxon>
        <taxon>asterids</taxon>
        <taxon>Ericales</taxon>
        <taxon>Theaceae</taxon>
        <taxon>Camellia</taxon>
    </lineage>
</organism>
<evidence type="ECO:0000313" key="2">
    <source>
        <dbReference type="Proteomes" id="UP001060215"/>
    </source>
</evidence>
<evidence type="ECO:0000313" key="1">
    <source>
        <dbReference type="EMBL" id="KAI7994756.1"/>
    </source>
</evidence>
<accession>A0ACC0G3B8</accession>
<protein>
    <submittedName>
        <fullName evidence="1">Uncharacterized protein</fullName>
    </submittedName>
</protein>
<keyword evidence="2" id="KW-1185">Reference proteome</keyword>
<dbReference type="EMBL" id="CM045769">
    <property type="protein sequence ID" value="KAI7994756.1"/>
    <property type="molecule type" value="Genomic_DNA"/>
</dbReference>
<proteinExistence type="predicted"/>